<evidence type="ECO:0000256" key="1">
    <source>
        <dbReference type="ARBA" id="ARBA00004167"/>
    </source>
</evidence>
<protein>
    <recommendedName>
        <fullName evidence="8">AprE-like beta-barrel domain-containing protein</fullName>
    </recommendedName>
</protein>
<dbReference type="Gene3D" id="2.40.30.170">
    <property type="match status" value="1"/>
</dbReference>
<gene>
    <name evidence="9" type="ORF">NIES23_56340</name>
</gene>
<feature type="coiled-coil region" evidence="6">
    <location>
        <begin position="292"/>
        <end position="337"/>
    </location>
</feature>
<keyword evidence="9" id="KW-0614">Plasmid</keyword>
<evidence type="ECO:0000259" key="8">
    <source>
        <dbReference type="Pfam" id="PF26002"/>
    </source>
</evidence>
<sequence length="484" mass="53891">MTDNYSLHAATPDEFLPPINRWVTMGGVVLLSIFATTFFLASILKYRVTVKVPATVRPDGELRLVQAATEGKIKSLAVQVNQTVNQGDIIALVEDDRLQTQKSQLQTNIQQATLQLTQIDAQITALNKQIIAERDRINRVISAAEAELNRNQRDFQDREINSSVQFREAQANLQQAEKELQKTQSQLKSAIANFKSSETSLKAAQARRDRYKPLLETGSISQDQFQEVQLAFEQQQQILESQTANVEQSQQAIQQQKYAIAAAKARLEGALANLNPSDANVVIAQEKIATERAVSEVSLSRLNQEREQLLQQKLELQKQLSRDRQELNQIMREIANTAIRASASGIIQELNLRNPAQIIRSGDIVAQISPRKSPLIIKALVPASDIRKVETNQEVQLRISSCSYTEYGTLKGSVSAISPDVINSGNQNNPAMYEVTIQPKKLELTAGDRQCAIKSGMEARADILSSETIILQFLLKKARILTNI</sequence>
<dbReference type="GO" id="GO:0016020">
    <property type="term" value="C:membrane"/>
    <property type="evidence" value="ECO:0007669"/>
    <property type="project" value="UniProtKB-SubCell"/>
</dbReference>
<evidence type="ECO:0000256" key="5">
    <source>
        <dbReference type="ARBA" id="ARBA00023136"/>
    </source>
</evidence>
<proteinExistence type="inferred from homology"/>
<evidence type="ECO:0000256" key="4">
    <source>
        <dbReference type="ARBA" id="ARBA00022989"/>
    </source>
</evidence>
<dbReference type="Proteomes" id="UP000217507">
    <property type="component" value="Plasmid Plasmid1 dna"/>
</dbReference>
<reference evidence="9 10" key="1">
    <citation type="submission" date="2017-06" db="EMBL/GenBank/DDBJ databases">
        <title>Genome sequencing of cyanobaciteial culture collection at National Institute for Environmental Studies (NIES).</title>
        <authorList>
            <person name="Hirose Y."/>
            <person name="Shimura Y."/>
            <person name="Fujisawa T."/>
            <person name="Nakamura Y."/>
            <person name="Kawachi M."/>
        </authorList>
    </citation>
    <scope>NUCLEOTIDE SEQUENCE [LARGE SCALE GENOMIC DNA]</scope>
    <source>
        <strain evidence="9 10">NIES-23</strain>
        <plasmid evidence="10">Plasmid Plasmid1 dna</plasmid>
    </source>
</reference>
<evidence type="ECO:0000256" key="6">
    <source>
        <dbReference type="SAM" id="Coils"/>
    </source>
</evidence>
<organism evidence="9 10">
    <name type="scientific">Trichormus variabilis NIES-23</name>
    <dbReference type="NCBI Taxonomy" id="1973479"/>
    <lineage>
        <taxon>Bacteria</taxon>
        <taxon>Bacillati</taxon>
        <taxon>Cyanobacteriota</taxon>
        <taxon>Cyanophyceae</taxon>
        <taxon>Nostocales</taxon>
        <taxon>Nostocaceae</taxon>
        <taxon>Trichormus</taxon>
    </lineage>
</organism>
<dbReference type="InterPro" id="IPR058982">
    <property type="entry name" value="Beta-barrel_AprE"/>
</dbReference>
<evidence type="ECO:0000256" key="2">
    <source>
        <dbReference type="ARBA" id="ARBA00009477"/>
    </source>
</evidence>
<keyword evidence="5 7" id="KW-0472">Membrane</keyword>
<keyword evidence="4 7" id="KW-1133">Transmembrane helix</keyword>
<feature type="transmembrane region" description="Helical" evidence="7">
    <location>
        <begin position="22"/>
        <end position="44"/>
    </location>
</feature>
<dbReference type="Gene3D" id="1.10.287.470">
    <property type="entry name" value="Helix hairpin bin"/>
    <property type="match status" value="1"/>
</dbReference>
<keyword evidence="6" id="KW-0175">Coiled coil</keyword>
<evidence type="ECO:0000256" key="7">
    <source>
        <dbReference type="SAM" id="Phobius"/>
    </source>
</evidence>
<name>A0A1Z4KUX0_ANAVA</name>
<dbReference type="SMR" id="A0A1Z4KUX0"/>
<feature type="domain" description="AprE-like beta-barrel" evidence="8">
    <location>
        <begin position="375"/>
        <end position="464"/>
    </location>
</feature>
<evidence type="ECO:0000313" key="10">
    <source>
        <dbReference type="Proteomes" id="UP000217507"/>
    </source>
</evidence>
<geneLocation type="plasmid" evidence="9">
    <name>plasmid1</name>
</geneLocation>
<evidence type="ECO:0000313" key="9">
    <source>
        <dbReference type="EMBL" id="BAY72806.1"/>
    </source>
</evidence>
<comment type="subcellular location">
    <subcellularLocation>
        <location evidence="1">Membrane</location>
        <topology evidence="1">Single-pass membrane protein</topology>
    </subcellularLocation>
</comment>
<keyword evidence="3 7" id="KW-0812">Transmembrane</keyword>
<evidence type="ECO:0000256" key="3">
    <source>
        <dbReference type="ARBA" id="ARBA00022692"/>
    </source>
</evidence>
<comment type="similarity">
    <text evidence="2">Belongs to the membrane fusion protein (MFP) (TC 8.A.1) family.</text>
</comment>
<dbReference type="InterPro" id="IPR050739">
    <property type="entry name" value="MFP"/>
</dbReference>
<feature type="coiled-coil region" evidence="6">
    <location>
        <begin position="95"/>
        <end position="193"/>
    </location>
</feature>
<dbReference type="EMBL" id="AP018217">
    <property type="protein sequence ID" value="BAY72806.1"/>
    <property type="molecule type" value="Genomic_DNA"/>
</dbReference>
<dbReference type="Pfam" id="PF26002">
    <property type="entry name" value="Beta-barrel_AprE"/>
    <property type="match status" value="1"/>
</dbReference>
<dbReference type="PANTHER" id="PTHR30386:SF26">
    <property type="entry name" value="TRANSPORT PROTEIN COMB"/>
    <property type="match status" value="1"/>
</dbReference>
<accession>A0A1Z4KUX0</accession>
<dbReference type="AlphaFoldDB" id="A0A1Z4KUX0"/>
<dbReference type="PANTHER" id="PTHR30386">
    <property type="entry name" value="MEMBRANE FUSION SUBUNIT OF EMRAB-TOLC MULTIDRUG EFFLUX PUMP"/>
    <property type="match status" value="1"/>
</dbReference>